<feature type="region of interest" description="Disordered" evidence="1">
    <location>
        <begin position="1"/>
        <end position="21"/>
    </location>
</feature>
<keyword evidence="2" id="KW-0812">Transmembrane</keyword>
<evidence type="ECO:0000256" key="1">
    <source>
        <dbReference type="SAM" id="MobiDB-lite"/>
    </source>
</evidence>
<evidence type="ECO:0000313" key="4">
    <source>
        <dbReference type="Proteomes" id="UP001519863"/>
    </source>
</evidence>
<reference evidence="3 4" key="1">
    <citation type="journal article" date="2013" name="Antonie Van Leeuwenhoek">
        <title>Actinoplanes hulinensis sp. nov., a novel actinomycete isolated from soybean root (Glycine max (L.) Merr).</title>
        <authorList>
            <person name="Shen Y."/>
            <person name="Liu C."/>
            <person name="Wang X."/>
            <person name="Zhao J."/>
            <person name="Jia F."/>
            <person name="Zhang Y."/>
            <person name="Wang L."/>
            <person name="Yang D."/>
            <person name="Xiang W."/>
        </authorList>
    </citation>
    <scope>NUCLEOTIDE SEQUENCE [LARGE SCALE GENOMIC DNA]</scope>
    <source>
        <strain evidence="3 4">NEAU-M9</strain>
    </source>
</reference>
<protein>
    <submittedName>
        <fullName evidence="3">DUF2993 domain-containing protein</fullName>
    </submittedName>
</protein>
<dbReference type="Proteomes" id="UP001519863">
    <property type="component" value="Unassembled WGS sequence"/>
</dbReference>
<dbReference type="Pfam" id="PF11209">
    <property type="entry name" value="LmeA"/>
    <property type="match status" value="1"/>
</dbReference>
<evidence type="ECO:0000256" key="2">
    <source>
        <dbReference type="SAM" id="Phobius"/>
    </source>
</evidence>
<gene>
    <name evidence="3" type="ORF">KZ829_04025</name>
</gene>
<dbReference type="InterPro" id="IPR021373">
    <property type="entry name" value="DUF2993"/>
</dbReference>
<keyword evidence="2" id="KW-0472">Membrane</keyword>
<name>A0ABS7AXV5_9ACTN</name>
<accession>A0ABS7AXV5</accession>
<sequence>MYVPQGDEPGGTVTEVHVSGRPRRRRRGRALMIVVLTLLVLLFLGVVVIDRIGSSYAEGVLAEKVSQQVADQGATSGTPEVEIAGVPFLTQVLAGKYQEIRISLPDFSAPTGTDVTVRMDSLDIRATDVSAPLSALRDGTGDVRAETVTGTGTIDYDVIAEATGQPGLTLAEKDGRVVGTAELKISGLQTVELAGTADLSVAKGRVQVRFSDVTAKDVAPNPFVQGQIDSYVKRMTFTVDVPDLPMNLQVQELTPLPGGLRVTFGASDVALAGAGA</sequence>
<organism evidence="3 4">
    <name type="scientific">Actinoplanes hulinensis</name>
    <dbReference type="NCBI Taxonomy" id="1144547"/>
    <lineage>
        <taxon>Bacteria</taxon>
        <taxon>Bacillati</taxon>
        <taxon>Actinomycetota</taxon>
        <taxon>Actinomycetes</taxon>
        <taxon>Micromonosporales</taxon>
        <taxon>Micromonosporaceae</taxon>
        <taxon>Actinoplanes</taxon>
    </lineage>
</organism>
<dbReference type="EMBL" id="JAHXZI010000002">
    <property type="protein sequence ID" value="MBW6432908.1"/>
    <property type="molecule type" value="Genomic_DNA"/>
</dbReference>
<comment type="caution">
    <text evidence="3">The sequence shown here is derived from an EMBL/GenBank/DDBJ whole genome shotgun (WGS) entry which is preliminary data.</text>
</comment>
<keyword evidence="4" id="KW-1185">Reference proteome</keyword>
<proteinExistence type="predicted"/>
<feature type="transmembrane region" description="Helical" evidence="2">
    <location>
        <begin position="30"/>
        <end position="49"/>
    </location>
</feature>
<keyword evidence="2" id="KW-1133">Transmembrane helix</keyword>
<evidence type="ECO:0000313" key="3">
    <source>
        <dbReference type="EMBL" id="MBW6432908.1"/>
    </source>
</evidence>